<dbReference type="Pfam" id="PF00385">
    <property type="entry name" value="Chromo"/>
    <property type="match status" value="1"/>
</dbReference>
<dbReference type="GO" id="GO:0044027">
    <property type="term" value="P:negative regulation of gene expression via chromosomal CpG island methylation"/>
    <property type="evidence" value="ECO:0007669"/>
    <property type="project" value="TreeGrafter"/>
</dbReference>
<dbReference type="SMART" id="SM00439">
    <property type="entry name" value="BAH"/>
    <property type="match status" value="1"/>
</dbReference>
<dbReference type="PROSITE" id="PS51679">
    <property type="entry name" value="SAM_MT_C5"/>
    <property type="match status" value="1"/>
</dbReference>
<dbReference type="InterPro" id="IPR000953">
    <property type="entry name" value="Chromo/chromo_shadow_dom"/>
</dbReference>
<dbReference type="PRINTS" id="PR00105">
    <property type="entry name" value="C5METTRFRASE"/>
</dbReference>
<dbReference type="GO" id="GO:0003886">
    <property type="term" value="F:DNA (cytosine-5-)-methyltransferase activity"/>
    <property type="evidence" value="ECO:0007669"/>
    <property type="project" value="UniProtKB-EC"/>
</dbReference>
<dbReference type="Pfam" id="PF00069">
    <property type="entry name" value="Pkinase"/>
    <property type="match status" value="1"/>
</dbReference>
<dbReference type="Gene3D" id="3.40.50.150">
    <property type="entry name" value="Vaccinia Virus protein VP39"/>
    <property type="match status" value="2"/>
</dbReference>
<keyword evidence="3 13" id="KW-0489">Methyltransferase</keyword>
<dbReference type="PROSITE" id="PS00094">
    <property type="entry name" value="C5_MTASE_1"/>
    <property type="match status" value="1"/>
</dbReference>
<dbReference type="GO" id="GO:0032259">
    <property type="term" value="P:methylation"/>
    <property type="evidence" value="ECO:0007669"/>
    <property type="project" value="UniProtKB-KW"/>
</dbReference>
<feature type="region of interest" description="Disordered" evidence="15">
    <location>
        <begin position="356"/>
        <end position="376"/>
    </location>
</feature>
<feature type="region of interest" description="Disordered" evidence="15">
    <location>
        <begin position="1"/>
        <end position="33"/>
    </location>
</feature>
<dbReference type="InterPro" id="IPR023780">
    <property type="entry name" value="Chromo_domain"/>
</dbReference>
<dbReference type="InterPro" id="IPR001025">
    <property type="entry name" value="BAH_dom"/>
</dbReference>
<evidence type="ECO:0000259" key="16">
    <source>
        <dbReference type="PROSITE" id="PS50011"/>
    </source>
</evidence>
<dbReference type="SMART" id="SM00220">
    <property type="entry name" value="S_TKc"/>
    <property type="match status" value="1"/>
</dbReference>
<evidence type="ECO:0000256" key="9">
    <source>
        <dbReference type="ARBA" id="ARBA00022853"/>
    </source>
</evidence>
<dbReference type="Gene3D" id="1.10.510.10">
    <property type="entry name" value="Transferase(Phosphotransferase) domain 1"/>
    <property type="match status" value="1"/>
</dbReference>
<dbReference type="InterPro" id="IPR050390">
    <property type="entry name" value="C5-Methyltransferase"/>
</dbReference>
<keyword evidence="4 13" id="KW-0808">Transferase</keyword>
<evidence type="ECO:0000256" key="8">
    <source>
        <dbReference type="ARBA" id="ARBA00022840"/>
    </source>
</evidence>
<dbReference type="CDD" id="cd18635">
    <property type="entry name" value="CD_CMT3_like"/>
    <property type="match status" value="1"/>
</dbReference>
<sequence>MARKRKNPSSEDENSGSGSGSGSRAKRRSKAAVAVADEPILVDGSEKETTARFLGEPIADSEARLTWPNRYNKQVIIEEKKPSKNNHKDDLEEEIILARRHYTRAIVDEGQIFELNDFAYVQADIPYYALAEPLLIVFMKLAGMGEKPFICKIIEMFEGLDGNFYFTAQWFYRACDTVIDRHSGLIDDQRIFFSEIRNTNELHLLLKKLKILMISSTENTEEIVAFKKNCDYYCDMHYRLPYSAFEVLQPKAEMTSSETEEKEATLLDLYCGCGAMSSGMCMGAQMSGLKLVTKWAVDMNTYACESFRHNHPETEVRNMAAGDFLFLLQEWEKLCFHFSLRECPNSEDYSNLYGLSSVEEEEEEEDGSNESEDEGDEEIFEVEKILDIVYGDPKKIEKNGLYLKVQWQNYGPSHDTWEPIEGLSNCREKIKEFVVHGYKTSILPLPGCVDVVCGGPPCQGISGFNRFRNTKDPLADEKNKQLEVYMKIVEFLKPKYVLMENVVDMLKFVGGYLARYAVGRLVQMNYQTRMGMMAAGAYGLAQYRMRFFLWGAQSSERLPQFPLPTHDVVKRGGFPTQFWRNVVAYDENHNVKLGDKLLLSDVISDLPAVTNSETNEEMQYDKDPKTPFQQFIRLRKDGILGSSTMLKSESTKDMLYDHQPLNLNKDDYQRVCRIPKKKGANFRDLPGVKVGVDNKVEWDPDIPRVYLESQSPLVPDYAMTFVDGTSTKPFGRLWWDETVPTVVTRAEPHNQVIIHPNQDRVLTVRENARLQGFPDYYKLFGPTKEKYIQVGNAVAVPVGRALGYALGQAFQGLTTGTSPLLTLPDGFPNLVQQNLPSESLEKERKMAVAALGQLNLEESPPIWGSRSVDCFQKLQQIGQGTYGEVYMAREIETGEIVALKKIRMENEREGYVDNNKYKGEIYMVFEYMDHDLAGLTDRHGLRFTSPQIKCYMKQLLTGLHFCHVNQVLHRDIKGSNLLIDNEGNLKLAGFGDARSFSLEYTRCLTNKVITLWYRPPELLLGAKKYDHAVDMWSVGCIFAELLNGKPILPGNTVSDQLNKIYELCGSPDEKSWPGVSKMPWYNRFKPSRPLKRRVIETYRHFDAHALELLEYMLVLDPSQRISAKDALDSDYFWSYPLPSDPKSLPSYESSHEFQIEKARRQGKALKKQNLCLHLR</sequence>
<evidence type="ECO:0000256" key="2">
    <source>
        <dbReference type="ARBA" id="ARBA00011975"/>
    </source>
</evidence>
<dbReference type="CDD" id="cd07840">
    <property type="entry name" value="STKc_CDK9_like"/>
    <property type="match status" value="1"/>
</dbReference>
<dbReference type="GO" id="GO:0004672">
    <property type="term" value="F:protein kinase activity"/>
    <property type="evidence" value="ECO:0007669"/>
    <property type="project" value="InterPro"/>
</dbReference>
<keyword evidence="7" id="KW-0418">Kinase</keyword>
<dbReference type="PANTHER" id="PTHR10629:SF50">
    <property type="entry name" value="DNA (CYTOSINE-5)-METHYLTRANSFERASE CMT3"/>
    <property type="match status" value="1"/>
</dbReference>
<proteinExistence type="inferred from homology"/>
<keyword evidence="10" id="KW-0238">DNA-binding</keyword>
<keyword evidence="11" id="KW-0539">Nucleus</keyword>
<dbReference type="InterPro" id="IPR008271">
    <property type="entry name" value="Ser/Thr_kinase_AS"/>
</dbReference>
<dbReference type="GO" id="GO:0003682">
    <property type="term" value="F:chromatin binding"/>
    <property type="evidence" value="ECO:0007669"/>
    <property type="project" value="InterPro"/>
</dbReference>
<dbReference type="EMBL" id="OU466858">
    <property type="protein sequence ID" value="CAH2043433.1"/>
    <property type="molecule type" value="Genomic_DNA"/>
</dbReference>
<feature type="compositionally biased region" description="Acidic residues" evidence="15">
    <location>
        <begin position="358"/>
        <end position="376"/>
    </location>
</feature>
<evidence type="ECO:0000259" key="17">
    <source>
        <dbReference type="PROSITE" id="PS50013"/>
    </source>
</evidence>
<dbReference type="PROSITE" id="PS50013">
    <property type="entry name" value="CHROMO_2"/>
    <property type="match status" value="1"/>
</dbReference>
<organism evidence="19 20">
    <name type="scientific">Thlaspi arvense</name>
    <name type="common">Field penny-cress</name>
    <dbReference type="NCBI Taxonomy" id="13288"/>
    <lineage>
        <taxon>Eukaryota</taxon>
        <taxon>Viridiplantae</taxon>
        <taxon>Streptophyta</taxon>
        <taxon>Embryophyta</taxon>
        <taxon>Tracheophyta</taxon>
        <taxon>Spermatophyta</taxon>
        <taxon>Magnoliopsida</taxon>
        <taxon>eudicotyledons</taxon>
        <taxon>Gunneridae</taxon>
        <taxon>Pentapetalae</taxon>
        <taxon>rosids</taxon>
        <taxon>malvids</taxon>
        <taxon>Brassicales</taxon>
        <taxon>Brassicaceae</taxon>
        <taxon>Thlaspideae</taxon>
        <taxon>Thlaspi</taxon>
    </lineage>
</organism>
<feature type="domain" description="Protein kinase" evidence="16">
    <location>
        <begin position="871"/>
        <end position="1132"/>
    </location>
</feature>
<keyword evidence="8 14" id="KW-0067">ATP-binding</keyword>
<dbReference type="EC" id="2.1.1.37" evidence="2"/>
<evidence type="ECO:0000256" key="10">
    <source>
        <dbReference type="ARBA" id="ARBA00023125"/>
    </source>
</evidence>
<dbReference type="InterPro" id="IPR018117">
    <property type="entry name" value="C5_DNA_meth_AS"/>
</dbReference>
<dbReference type="Pfam" id="PF01426">
    <property type="entry name" value="BAH"/>
    <property type="match status" value="1"/>
</dbReference>
<evidence type="ECO:0000256" key="5">
    <source>
        <dbReference type="ARBA" id="ARBA00022691"/>
    </source>
</evidence>
<dbReference type="Pfam" id="PF00145">
    <property type="entry name" value="DNA_methylase"/>
    <property type="match status" value="1"/>
</dbReference>
<evidence type="ECO:0000256" key="3">
    <source>
        <dbReference type="ARBA" id="ARBA00022603"/>
    </source>
</evidence>
<evidence type="ECO:0000313" key="20">
    <source>
        <dbReference type="Proteomes" id="UP000836841"/>
    </source>
</evidence>
<dbReference type="PROSITE" id="PS00107">
    <property type="entry name" value="PROTEIN_KINASE_ATP"/>
    <property type="match status" value="1"/>
</dbReference>
<dbReference type="SUPFAM" id="SSF53335">
    <property type="entry name" value="S-adenosyl-L-methionine-dependent methyltransferases"/>
    <property type="match status" value="1"/>
</dbReference>
<evidence type="ECO:0000256" key="4">
    <source>
        <dbReference type="ARBA" id="ARBA00022679"/>
    </source>
</evidence>
<gene>
    <name evidence="19" type="ORF">TAV2_LOCUS8118</name>
</gene>
<reference evidence="19 20" key="1">
    <citation type="submission" date="2022-03" db="EMBL/GenBank/DDBJ databases">
        <authorList>
            <person name="Nunn A."/>
            <person name="Chopra R."/>
            <person name="Nunn A."/>
            <person name="Contreras Garrido A."/>
        </authorList>
    </citation>
    <scope>NUCLEOTIDE SEQUENCE [LARGE SCALE GENOMIC DNA]</scope>
</reference>
<evidence type="ECO:0000256" key="15">
    <source>
        <dbReference type="SAM" id="MobiDB-lite"/>
    </source>
</evidence>
<comment type="similarity">
    <text evidence="13">Belongs to the class I-like SAM-binding methyltransferase superfamily. C5-methyltransferase family.</text>
</comment>
<keyword evidence="6 14" id="KW-0547">Nucleotide-binding</keyword>
<feature type="domain" description="BAH" evidence="18">
    <location>
        <begin position="128"/>
        <end position="249"/>
    </location>
</feature>
<keyword evidence="9" id="KW-0156">Chromatin regulator</keyword>
<dbReference type="InterPro" id="IPR001525">
    <property type="entry name" value="C5_MeTfrase"/>
</dbReference>
<dbReference type="InterPro" id="IPR011009">
    <property type="entry name" value="Kinase-like_dom_sf"/>
</dbReference>
<dbReference type="GO" id="GO:0003677">
    <property type="term" value="F:DNA binding"/>
    <property type="evidence" value="ECO:0007669"/>
    <property type="project" value="UniProtKB-KW"/>
</dbReference>
<dbReference type="PANTHER" id="PTHR10629">
    <property type="entry name" value="CYTOSINE-SPECIFIC METHYLTRANSFERASE"/>
    <property type="match status" value="1"/>
</dbReference>
<keyword evidence="5 13" id="KW-0949">S-adenosyl-L-methionine</keyword>
<comment type="subcellular location">
    <subcellularLocation>
        <location evidence="1">Nucleus</location>
    </subcellularLocation>
</comment>
<dbReference type="FunFam" id="1.10.510.10:FF:000273">
    <property type="entry name" value="Cyclin-dependent kinase C-2"/>
    <property type="match status" value="1"/>
</dbReference>
<dbReference type="Gene3D" id="3.30.200.20">
    <property type="entry name" value="Phosphorylase Kinase, domain 1"/>
    <property type="match status" value="1"/>
</dbReference>
<evidence type="ECO:0000259" key="18">
    <source>
        <dbReference type="PROSITE" id="PS51038"/>
    </source>
</evidence>
<dbReference type="SMART" id="SM00298">
    <property type="entry name" value="CHROMO"/>
    <property type="match status" value="1"/>
</dbReference>
<feature type="domain" description="Chromo" evidence="17">
    <location>
        <begin position="380"/>
        <end position="433"/>
    </location>
</feature>
<dbReference type="PROSITE" id="PS51038">
    <property type="entry name" value="BAH"/>
    <property type="match status" value="1"/>
</dbReference>
<dbReference type="InterPro" id="IPR029063">
    <property type="entry name" value="SAM-dependent_MTases_sf"/>
</dbReference>
<dbReference type="PROSITE" id="PS50011">
    <property type="entry name" value="PROTEIN_KINASE_DOM"/>
    <property type="match status" value="1"/>
</dbReference>
<dbReference type="InterPro" id="IPR017441">
    <property type="entry name" value="Protein_kinase_ATP_BS"/>
</dbReference>
<evidence type="ECO:0000256" key="14">
    <source>
        <dbReference type="PROSITE-ProRule" id="PRU10141"/>
    </source>
</evidence>
<comment type="catalytic activity">
    <reaction evidence="12">
        <text>a 2'-deoxycytidine in DNA + S-adenosyl-L-methionine = a 5-methyl-2'-deoxycytidine in DNA + S-adenosyl-L-homocysteine + H(+)</text>
        <dbReference type="Rhea" id="RHEA:13681"/>
        <dbReference type="Rhea" id="RHEA-COMP:11369"/>
        <dbReference type="Rhea" id="RHEA-COMP:11370"/>
        <dbReference type="ChEBI" id="CHEBI:15378"/>
        <dbReference type="ChEBI" id="CHEBI:57856"/>
        <dbReference type="ChEBI" id="CHEBI:59789"/>
        <dbReference type="ChEBI" id="CHEBI:85452"/>
        <dbReference type="ChEBI" id="CHEBI:85454"/>
        <dbReference type="EC" id="2.1.1.37"/>
    </reaction>
</comment>
<dbReference type="AlphaFoldDB" id="A0AAU9RN03"/>
<evidence type="ECO:0000256" key="11">
    <source>
        <dbReference type="ARBA" id="ARBA00023242"/>
    </source>
</evidence>
<protein>
    <recommendedName>
        <fullName evidence="2">DNA (cytosine-5-)-methyltransferase</fullName>
        <ecNumber evidence="2">2.1.1.37</ecNumber>
    </recommendedName>
</protein>
<accession>A0AAU9RN03</accession>
<evidence type="ECO:0000256" key="13">
    <source>
        <dbReference type="PROSITE-ProRule" id="PRU01016"/>
    </source>
</evidence>
<dbReference type="SUPFAM" id="SSF54160">
    <property type="entry name" value="Chromo domain-like"/>
    <property type="match status" value="1"/>
</dbReference>
<dbReference type="InterPro" id="IPR043151">
    <property type="entry name" value="BAH_sf"/>
</dbReference>
<evidence type="ECO:0000313" key="19">
    <source>
        <dbReference type="EMBL" id="CAH2043433.1"/>
    </source>
</evidence>
<dbReference type="Proteomes" id="UP000836841">
    <property type="component" value="Chromosome 2"/>
</dbReference>
<keyword evidence="20" id="KW-1185">Reference proteome</keyword>
<dbReference type="FunFam" id="3.90.120.10:FF:000003">
    <property type="entry name" value="DNA (cytosine-5)-methyltransferase 1"/>
    <property type="match status" value="1"/>
</dbReference>
<dbReference type="InterPro" id="IPR016197">
    <property type="entry name" value="Chromo-like_dom_sf"/>
</dbReference>
<dbReference type="SUPFAM" id="SSF56112">
    <property type="entry name" value="Protein kinase-like (PK-like)"/>
    <property type="match status" value="1"/>
</dbReference>
<dbReference type="PROSITE" id="PS00108">
    <property type="entry name" value="PROTEIN_KINASE_ST"/>
    <property type="match status" value="1"/>
</dbReference>
<dbReference type="Gene3D" id="2.30.30.490">
    <property type="match status" value="1"/>
</dbReference>
<dbReference type="GO" id="GO:0005634">
    <property type="term" value="C:nucleus"/>
    <property type="evidence" value="ECO:0007669"/>
    <property type="project" value="UniProtKB-SubCell"/>
</dbReference>
<evidence type="ECO:0000256" key="7">
    <source>
        <dbReference type="ARBA" id="ARBA00022777"/>
    </source>
</evidence>
<feature type="active site" evidence="13">
    <location>
        <position position="458"/>
    </location>
</feature>
<evidence type="ECO:0000256" key="1">
    <source>
        <dbReference type="ARBA" id="ARBA00004123"/>
    </source>
</evidence>
<evidence type="ECO:0000256" key="6">
    <source>
        <dbReference type="ARBA" id="ARBA00022741"/>
    </source>
</evidence>
<feature type="binding site" evidence="14">
    <location>
        <position position="900"/>
    </location>
    <ligand>
        <name>ATP</name>
        <dbReference type="ChEBI" id="CHEBI:30616"/>
    </ligand>
</feature>
<dbReference type="Gene3D" id="3.90.120.10">
    <property type="entry name" value="DNA Methylase, subunit A, domain 2"/>
    <property type="match status" value="1"/>
</dbReference>
<name>A0AAU9RN03_THLAR</name>
<dbReference type="InterPro" id="IPR000719">
    <property type="entry name" value="Prot_kinase_dom"/>
</dbReference>
<dbReference type="GO" id="GO:0005524">
    <property type="term" value="F:ATP binding"/>
    <property type="evidence" value="ECO:0007669"/>
    <property type="project" value="UniProtKB-UniRule"/>
</dbReference>
<evidence type="ECO:0000256" key="12">
    <source>
        <dbReference type="ARBA" id="ARBA00047422"/>
    </source>
</evidence>